<protein>
    <recommendedName>
        <fullName evidence="3">DUF91 domain-containing protein</fullName>
    </recommendedName>
</protein>
<proteinExistence type="predicted"/>
<evidence type="ECO:0008006" key="3">
    <source>
        <dbReference type="Google" id="ProtNLM"/>
    </source>
</evidence>
<organism evidence="1 2">
    <name type="scientific">Flavobacterium ponti</name>
    <dbReference type="NCBI Taxonomy" id="665133"/>
    <lineage>
        <taxon>Bacteria</taxon>
        <taxon>Pseudomonadati</taxon>
        <taxon>Bacteroidota</taxon>
        <taxon>Flavobacteriia</taxon>
        <taxon>Flavobacteriales</taxon>
        <taxon>Flavobacteriaceae</taxon>
        <taxon>Flavobacterium</taxon>
    </lineage>
</organism>
<comment type="caution">
    <text evidence="1">The sequence shown here is derived from an EMBL/GenBank/DDBJ whole genome shotgun (WGS) entry which is preliminary data.</text>
</comment>
<evidence type="ECO:0000313" key="1">
    <source>
        <dbReference type="EMBL" id="MFC4739991.1"/>
    </source>
</evidence>
<accession>A0ABV9P5K8</accession>
<dbReference type="EMBL" id="JBHSGW010000025">
    <property type="protein sequence ID" value="MFC4739991.1"/>
    <property type="molecule type" value="Genomic_DNA"/>
</dbReference>
<dbReference type="RefSeq" id="WP_379740477.1">
    <property type="nucleotide sequence ID" value="NZ_JBHSGW010000025.1"/>
</dbReference>
<sequence>MNIKEIANKINSTAFSEKRSISKLQEIRSKHLKSRPNTWNLFSEKSVKERENYAFHAGGRNEFQFNIGNDYVKNKDVFRYGLAFSLEKGPGMYYPLEVFEPKIKKFNDFVKSKTTFFDGYFMWIYSSNGKVTFFEQVIPINKNFIKEGNFIFIGKYIEKTITAIDNDDINELLNSFDYLIEVYKKVEFGNNEVEKRIARLTWNENGWVKPSGPEGKSKNKDTHEGQFGYGHEEWLLDISKLVDGYHYGFLEPIRKQQQAYINNIYDVWLYTIDNISKKRYWVGEINKIEVIDNAEAERIKEIYVQNKWHQEMESQIIDCDANADGFSDWNGVDLFNVRFLPTDLKFNSDYFELPKENKIYEQSRYSFANYNEGLTPIKAEKGFIFNSDIENKEGNNDTSKIGTATYAREPKAIEVTYVHKAICDGIKVKFVEQFGYENVSTENHAGYGNNRIDMVVKNNNEYVFYEIKAYNSSRASIREALGQLLEYSYWINKDNANKLVIVSQKLGDLDDSKIYIKHLREKFQLPIYFQTFDLTTKELSEEY</sequence>
<keyword evidence="2" id="KW-1185">Reference proteome</keyword>
<dbReference type="Proteomes" id="UP001595885">
    <property type="component" value="Unassembled WGS sequence"/>
</dbReference>
<gene>
    <name evidence="1" type="ORF">ACFO3U_08290</name>
</gene>
<evidence type="ECO:0000313" key="2">
    <source>
        <dbReference type="Proteomes" id="UP001595885"/>
    </source>
</evidence>
<reference evidence="2" key="1">
    <citation type="journal article" date="2019" name="Int. J. Syst. Evol. Microbiol.">
        <title>The Global Catalogue of Microorganisms (GCM) 10K type strain sequencing project: providing services to taxonomists for standard genome sequencing and annotation.</title>
        <authorList>
            <consortium name="The Broad Institute Genomics Platform"/>
            <consortium name="The Broad Institute Genome Sequencing Center for Infectious Disease"/>
            <person name="Wu L."/>
            <person name="Ma J."/>
        </authorList>
    </citation>
    <scope>NUCLEOTIDE SEQUENCE [LARGE SCALE GENOMIC DNA]</scope>
    <source>
        <strain evidence="2">CCUG 50349</strain>
    </source>
</reference>
<name>A0ABV9P5K8_9FLAO</name>